<dbReference type="InterPro" id="IPR029033">
    <property type="entry name" value="His_PPase_superfam"/>
</dbReference>
<evidence type="ECO:0000256" key="1">
    <source>
        <dbReference type="SAM" id="Phobius"/>
    </source>
</evidence>
<dbReference type="PANTHER" id="PTHR48100:SF33">
    <property type="entry name" value="PEPTIDASE S54 RHOMBOID DOMAIN-CONTAINING PROTEIN"/>
    <property type="match status" value="1"/>
</dbReference>
<evidence type="ECO:0000313" key="3">
    <source>
        <dbReference type="Proteomes" id="UP000002729"/>
    </source>
</evidence>
<dbReference type="OrthoDB" id="496981at2759"/>
<dbReference type="Gene3D" id="3.40.50.1240">
    <property type="entry name" value="Phosphoglycerate mutase-like"/>
    <property type="match status" value="1"/>
</dbReference>
<dbReference type="GO" id="GO:0005829">
    <property type="term" value="C:cytosol"/>
    <property type="evidence" value="ECO:0007669"/>
    <property type="project" value="TreeGrafter"/>
</dbReference>
<feature type="transmembrane region" description="Helical" evidence="1">
    <location>
        <begin position="6"/>
        <end position="31"/>
    </location>
</feature>
<dbReference type="GO" id="GO:0016791">
    <property type="term" value="F:phosphatase activity"/>
    <property type="evidence" value="ECO:0007669"/>
    <property type="project" value="TreeGrafter"/>
</dbReference>
<proteinExistence type="predicted"/>
<dbReference type="SMART" id="SM00855">
    <property type="entry name" value="PGAM"/>
    <property type="match status" value="1"/>
</dbReference>
<dbReference type="EMBL" id="GL833827">
    <property type="protein sequence ID" value="EGB02083.1"/>
    <property type="molecule type" value="Genomic_DNA"/>
</dbReference>
<dbReference type="KEGG" id="aaf:AURANDRAFT_69214"/>
<protein>
    <recommendedName>
        <fullName evidence="4">Phosphoglycerate mutase</fullName>
    </recommendedName>
</protein>
<dbReference type="Proteomes" id="UP000002729">
    <property type="component" value="Unassembled WGS sequence"/>
</dbReference>
<dbReference type="InParanoid" id="F0YS27"/>
<gene>
    <name evidence="2" type="ORF">AURANDRAFT_69214</name>
</gene>
<name>F0YS27_AURAN</name>
<keyword evidence="3" id="KW-1185">Reference proteome</keyword>
<accession>F0YS27</accession>
<organism evidence="3">
    <name type="scientific">Aureococcus anophagefferens</name>
    <name type="common">Harmful bloom alga</name>
    <dbReference type="NCBI Taxonomy" id="44056"/>
    <lineage>
        <taxon>Eukaryota</taxon>
        <taxon>Sar</taxon>
        <taxon>Stramenopiles</taxon>
        <taxon>Ochrophyta</taxon>
        <taxon>Pelagophyceae</taxon>
        <taxon>Pelagomonadales</taxon>
        <taxon>Pelagomonadaceae</taxon>
        <taxon>Aureococcus</taxon>
    </lineage>
</organism>
<dbReference type="SUPFAM" id="SSF53254">
    <property type="entry name" value="Phosphoglycerate mutase-like"/>
    <property type="match status" value="1"/>
</dbReference>
<dbReference type="CDD" id="cd07067">
    <property type="entry name" value="HP_PGM_like"/>
    <property type="match status" value="1"/>
</dbReference>
<dbReference type="InterPro" id="IPR013078">
    <property type="entry name" value="His_Pase_superF_clade-1"/>
</dbReference>
<dbReference type="RefSeq" id="XP_009043219.1">
    <property type="nucleotide sequence ID" value="XM_009044971.1"/>
</dbReference>
<keyword evidence="1" id="KW-0472">Membrane</keyword>
<evidence type="ECO:0008006" key="4">
    <source>
        <dbReference type="Google" id="ProtNLM"/>
    </source>
</evidence>
<sequence>MTVYEFVVTALLCACAAHCVLLDAASILVLLRKARLYALGLLTMAVGRDKRWRSRRVDARTVRAARLIETKRLVFVRHGESEWNRIFNVGPKALAPFKLAIALVREGALLLRGDPGSVFLDAPLTTLGLEQAQAVAALLREPPAGPAAALELATLRGDATAPRTSVVVSSNLRRAAQTAALAFQHRVRGGEAVRVLSCLQEISNNVDAVALAPPGAAPDLPRVPAPLRGPGAFDGAGNLGTKPPRGDGRRRLEAFCAYALAADEGCVVAVGHSLWFRSFFDEFLPSDAAHVARVAKIRNGGVVACSVACDLESRLLPSGVPVFSIPPASVAEIHLGFDVDKLPGRARRAPAARPLVG</sequence>
<keyword evidence="1" id="KW-1133">Transmembrane helix</keyword>
<dbReference type="InterPro" id="IPR050275">
    <property type="entry name" value="PGM_Phosphatase"/>
</dbReference>
<dbReference type="OMA" id="LWFRAFF"/>
<evidence type="ECO:0000313" key="2">
    <source>
        <dbReference type="EMBL" id="EGB02083.1"/>
    </source>
</evidence>
<dbReference type="GeneID" id="20227324"/>
<reference evidence="2 3" key="1">
    <citation type="journal article" date="2011" name="Proc. Natl. Acad. Sci. U.S.A.">
        <title>Niche of harmful alga Aureococcus anophagefferens revealed through ecogenomics.</title>
        <authorList>
            <person name="Gobler C.J."/>
            <person name="Berry D.L."/>
            <person name="Dyhrman S.T."/>
            <person name="Wilhelm S.W."/>
            <person name="Salamov A."/>
            <person name="Lobanov A.V."/>
            <person name="Zhang Y."/>
            <person name="Collier J.L."/>
            <person name="Wurch L.L."/>
            <person name="Kustka A.B."/>
            <person name="Dill B.D."/>
            <person name="Shah M."/>
            <person name="VerBerkmoes N.C."/>
            <person name="Kuo A."/>
            <person name="Terry A."/>
            <person name="Pangilinan J."/>
            <person name="Lindquist E.A."/>
            <person name="Lucas S."/>
            <person name="Paulsen I.T."/>
            <person name="Hattenrath-Lehmann T.K."/>
            <person name="Talmage S.C."/>
            <person name="Walker E.A."/>
            <person name="Koch F."/>
            <person name="Burson A.M."/>
            <person name="Marcoval M.A."/>
            <person name="Tang Y.Z."/>
            <person name="Lecleir G.R."/>
            <person name="Coyne K.J."/>
            <person name="Berg G.M."/>
            <person name="Bertrand E.M."/>
            <person name="Saito M.A."/>
            <person name="Gladyshev V.N."/>
            <person name="Grigoriev I.V."/>
        </authorList>
    </citation>
    <scope>NUCLEOTIDE SEQUENCE [LARGE SCALE GENOMIC DNA]</scope>
    <source>
        <strain evidence="3">CCMP 1984</strain>
    </source>
</reference>
<feature type="non-terminal residue" evidence="2">
    <location>
        <position position="357"/>
    </location>
</feature>
<dbReference type="AlphaFoldDB" id="F0YS27"/>
<keyword evidence="1" id="KW-0812">Transmembrane</keyword>
<dbReference type="Pfam" id="PF00300">
    <property type="entry name" value="His_Phos_1"/>
    <property type="match status" value="1"/>
</dbReference>
<dbReference type="PANTHER" id="PTHR48100">
    <property type="entry name" value="BROAD-SPECIFICITY PHOSPHATASE YOR283W-RELATED"/>
    <property type="match status" value="1"/>
</dbReference>
<dbReference type="eggNOG" id="ENOG502RZPE">
    <property type="taxonomic scope" value="Eukaryota"/>
</dbReference>